<dbReference type="Pfam" id="PF07897">
    <property type="entry name" value="EAR"/>
    <property type="match status" value="1"/>
</dbReference>
<protein>
    <recommendedName>
        <fullName evidence="4">Ninja-family protein</fullName>
    </recommendedName>
    <alternativeName>
        <fullName evidence="4">ABI-binding protein</fullName>
    </alternativeName>
</protein>
<evidence type="ECO:0000256" key="4">
    <source>
        <dbReference type="RuleBase" id="RU369029"/>
    </source>
</evidence>
<keyword evidence="3 4" id="KW-0539">Nucleus</keyword>
<comment type="similarity">
    <text evidence="2 4">Belongs to the Ninja family.</text>
</comment>
<evidence type="ECO:0000313" key="7">
    <source>
        <dbReference type="EMBL" id="KAJ3702776.1"/>
    </source>
</evidence>
<dbReference type="InterPro" id="IPR012463">
    <property type="entry name" value="Ninja_motif"/>
</dbReference>
<dbReference type="GO" id="GO:0007165">
    <property type="term" value="P:signal transduction"/>
    <property type="evidence" value="ECO:0007669"/>
    <property type="project" value="InterPro"/>
</dbReference>
<reference evidence="7 8" key="1">
    <citation type="journal article" date="2022" name="Cell">
        <title>Repeat-based holocentromeres influence genome architecture and karyotype evolution.</title>
        <authorList>
            <person name="Hofstatter P.G."/>
            <person name="Thangavel G."/>
            <person name="Lux T."/>
            <person name="Neumann P."/>
            <person name="Vondrak T."/>
            <person name="Novak P."/>
            <person name="Zhang M."/>
            <person name="Costa L."/>
            <person name="Castellani M."/>
            <person name="Scott A."/>
            <person name="Toegelov H."/>
            <person name="Fuchs J."/>
            <person name="Mata-Sucre Y."/>
            <person name="Dias Y."/>
            <person name="Vanzela A.L.L."/>
            <person name="Huettel B."/>
            <person name="Almeida C.C.S."/>
            <person name="Simkova H."/>
            <person name="Souza G."/>
            <person name="Pedrosa-Harand A."/>
            <person name="Macas J."/>
            <person name="Mayer K.F.X."/>
            <person name="Houben A."/>
            <person name="Marques A."/>
        </authorList>
    </citation>
    <scope>NUCLEOTIDE SEQUENCE [LARGE SCALE GENOMIC DNA]</scope>
    <source>
        <strain evidence="7">RhyTen1mFocal</strain>
    </source>
</reference>
<proteinExistence type="inferred from homology"/>
<dbReference type="Pfam" id="PF16136">
    <property type="entry name" value="NLS_NINJA_AFP"/>
    <property type="match status" value="1"/>
</dbReference>
<sequence length="320" mass="34585">MGERARDFLHQISCHNNPLQTKPEKHNPNEESDKLELSLGLSLNGCFGVDPNKKTSLIRSSSIAAFPSLVTGGEHERPVTSGALMRTTSLPAEEMQVLKRLEAKRKRLERRNSINKCGGGKAESAVERCDEDLGLKRRKVEGASEIFNGTTGRVDFGSVVTGLKSQASSSSIDVSGVDVKLVQGESVSGLSTFSEQRSSEVIQALTDHQSLAAAPSLPTTRVSPTPIPVRKITGRAHSFSVVERNMLQEMPCVSTKGDGPNGKRVEGFLYKYKKGEEVRIVCVCHGRFLTPAEFVRHAGGSDVAHPLRHIVVSASPSTCV</sequence>
<dbReference type="PANTHER" id="PTHR31413">
    <property type="entry name" value="AFP HOMOLOG 2"/>
    <property type="match status" value="1"/>
</dbReference>
<keyword evidence="8" id="KW-1185">Reference proteome</keyword>
<dbReference type="Pfam" id="PF16135">
    <property type="entry name" value="TDBD"/>
    <property type="match status" value="1"/>
</dbReference>
<evidence type="ECO:0000313" key="8">
    <source>
        <dbReference type="Proteomes" id="UP001210211"/>
    </source>
</evidence>
<accession>A0AAD6EVK7</accession>
<gene>
    <name evidence="7" type="ORF">LUZ61_006481</name>
</gene>
<dbReference type="PANTHER" id="PTHR31413:SF49">
    <property type="entry name" value="NINJA-FAMILY PROTEIN MODD"/>
    <property type="match status" value="1"/>
</dbReference>
<dbReference type="AlphaFoldDB" id="A0AAD6EVK7"/>
<comment type="subcellular location">
    <subcellularLocation>
        <location evidence="1 4">Nucleus</location>
    </subcellularLocation>
</comment>
<dbReference type="InterPro" id="IPR032308">
    <property type="entry name" value="TDBD"/>
</dbReference>
<dbReference type="Proteomes" id="UP001210211">
    <property type="component" value="Unassembled WGS sequence"/>
</dbReference>
<evidence type="ECO:0000259" key="5">
    <source>
        <dbReference type="Pfam" id="PF07897"/>
    </source>
</evidence>
<comment type="function">
    <text evidence="4">Acts as a negative regulator of abscisic acid (ABA) response.</text>
</comment>
<dbReference type="InterPro" id="IPR031307">
    <property type="entry name" value="Ninja_fam"/>
</dbReference>
<organism evidence="7 8">
    <name type="scientific">Rhynchospora tenuis</name>
    <dbReference type="NCBI Taxonomy" id="198213"/>
    <lineage>
        <taxon>Eukaryota</taxon>
        <taxon>Viridiplantae</taxon>
        <taxon>Streptophyta</taxon>
        <taxon>Embryophyta</taxon>
        <taxon>Tracheophyta</taxon>
        <taxon>Spermatophyta</taxon>
        <taxon>Magnoliopsida</taxon>
        <taxon>Liliopsida</taxon>
        <taxon>Poales</taxon>
        <taxon>Cyperaceae</taxon>
        <taxon>Cyperoideae</taxon>
        <taxon>Rhynchosporeae</taxon>
        <taxon>Rhynchospora</taxon>
    </lineage>
</organism>
<comment type="caution">
    <text evidence="7">The sequence shown here is derived from an EMBL/GenBank/DDBJ whole genome shotgun (WGS) entry which is preliminary data.</text>
</comment>
<dbReference type="EMBL" id="JAMRDG010000001">
    <property type="protein sequence ID" value="KAJ3702776.1"/>
    <property type="molecule type" value="Genomic_DNA"/>
</dbReference>
<dbReference type="GO" id="GO:0005634">
    <property type="term" value="C:nucleus"/>
    <property type="evidence" value="ECO:0007669"/>
    <property type="project" value="UniProtKB-SubCell"/>
</dbReference>
<evidence type="ECO:0000259" key="6">
    <source>
        <dbReference type="Pfam" id="PF16135"/>
    </source>
</evidence>
<evidence type="ECO:0000256" key="1">
    <source>
        <dbReference type="ARBA" id="ARBA00004123"/>
    </source>
</evidence>
<name>A0AAD6EVK7_9POAL</name>
<evidence type="ECO:0000256" key="3">
    <source>
        <dbReference type="ARBA" id="ARBA00023242"/>
    </source>
</evidence>
<evidence type="ECO:0000256" key="2">
    <source>
        <dbReference type="ARBA" id="ARBA00006081"/>
    </source>
</evidence>
<dbReference type="InterPro" id="IPR032310">
    <property type="entry name" value="NLS_NINJA_AFP-like"/>
</dbReference>
<feature type="domain" description="Tify" evidence="6">
    <location>
        <begin position="279"/>
        <end position="312"/>
    </location>
</feature>
<dbReference type="GO" id="GO:0045892">
    <property type="term" value="P:negative regulation of DNA-templated transcription"/>
    <property type="evidence" value="ECO:0007669"/>
    <property type="project" value="TreeGrafter"/>
</dbReference>
<feature type="domain" description="Ethylene-responsive binding factor-associated repression" evidence="5">
    <location>
        <begin position="30"/>
        <end position="66"/>
    </location>
</feature>